<protein>
    <recommendedName>
        <fullName evidence="4">DUF3316 domain-containing protein</fullName>
    </recommendedName>
</protein>
<dbReference type="EMBL" id="CP016178">
    <property type="protein sequence ID" value="ANO34808.1"/>
    <property type="molecule type" value="Genomic_DNA"/>
</dbReference>
<sequence>MKKTVVALGMLVALSSNAFAGNLAQDKAKIADDMPMLQTQVAEDLVIQEDLDANMEAVDYDGYVVEHYKETYVTHHQAKKMGLEKVDRFRVYEHNDIDKLSDEIAEQIELDQPDYFSVNMYRDYFEDSGLFRYVAIVTEYR</sequence>
<proteinExistence type="predicted"/>
<organism evidence="2 3">
    <name type="scientific">Vibrio breoganii</name>
    <dbReference type="NCBI Taxonomy" id="553239"/>
    <lineage>
        <taxon>Bacteria</taxon>
        <taxon>Pseudomonadati</taxon>
        <taxon>Pseudomonadota</taxon>
        <taxon>Gammaproteobacteria</taxon>
        <taxon>Vibrionales</taxon>
        <taxon>Vibrionaceae</taxon>
        <taxon>Vibrio</taxon>
    </lineage>
</organism>
<dbReference type="AlphaFoldDB" id="A0AAN0XYF5"/>
<dbReference type="KEGG" id="vbr:A6E01_16590"/>
<reference evidence="2 3" key="1">
    <citation type="submission" date="2016-06" db="EMBL/GenBank/DDBJ databases">
        <title>Adaptive Radiation by Waves of Gene Transfer Leads to Fine-Scale Resource Partitioning in Marine Microbes.</title>
        <authorList>
            <person name="Hehemann J.-H."/>
            <person name="Arevalo P."/>
            <person name="Datta M.S."/>
            <person name="Yu X."/>
            <person name="Corzett C."/>
            <person name="Henschel A."/>
            <person name="Preheim S.P."/>
            <person name="Timberlake S."/>
            <person name="Alm E.J."/>
            <person name="Polz M.F."/>
        </authorList>
    </citation>
    <scope>NUCLEOTIDE SEQUENCE [LARGE SCALE GENOMIC DNA]</scope>
    <source>
        <strain evidence="2 3">FF50</strain>
    </source>
</reference>
<evidence type="ECO:0000313" key="3">
    <source>
        <dbReference type="Proteomes" id="UP000092018"/>
    </source>
</evidence>
<accession>A0AAN0XYF5</accession>
<evidence type="ECO:0000313" key="2">
    <source>
        <dbReference type="EMBL" id="ANO34808.1"/>
    </source>
</evidence>
<evidence type="ECO:0008006" key="4">
    <source>
        <dbReference type="Google" id="ProtNLM"/>
    </source>
</evidence>
<keyword evidence="1" id="KW-0732">Signal</keyword>
<gene>
    <name evidence="2" type="ORF">A6E01_16590</name>
</gene>
<name>A0AAN0XYF5_9VIBR</name>
<feature type="signal peptide" evidence="1">
    <location>
        <begin position="1"/>
        <end position="20"/>
    </location>
</feature>
<evidence type="ECO:0000256" key="1">
    <source>
        <dbReference type="SAM" id="SignalP"/>
    </source>
</evidence>
<feature type="chain" id="PRO_5043005385" description="DUF3316 domain-containing protein" evidence="1">
    <location>
        <begin position="21"/>
        <end position="141"/>
    </location>
</feature>
<dbReference type="Proteomes" id="UP000092018">
    <property type="component" value="Chromosome 2"/>
</dbReference>
<dbReference type="RefSeq" id="WP_017028063.1">
    <property type="nucleotide sequence ID" value="NZ_CP016178.1"/>
</dbReference>